<evidence type="ECO:0000256" key="2">
    <source>
        <dbReference type="ARBA" id="ARBA00006020"/>
    </source>
</evidence>
<dbReference type="OrthoDB" id="278329at2759"/>
<dbReference type="PANTHER" id="PTHR13137:SF6">
    <property type="entry name" value="SUCCINATE DEHYDROGENASE ASSEMBLY FACTOR 3, MITOCHONDRIAL"/>
    <property type="match status" value="1"/>
</dbReference>
<comment type="function">
    <text evidence="6">Plays an essential role in the assembly of succinate dehydrogenase (SDH), an enzyme complex (also referred to as respiratory complex II) that is a component of both the tricarboxylic acid (TCA) cycle and the mitochondrial electron transport chain, and which couples the oxidation of succinate to fumarate with the reduction of ubiquinone (coenzyme Q) to ubiquinol. Promotes maturation of the iron-sulfur protein subunit of the SDH catalytic dimer, protecting it from the deleterious effects of oxidants. May act together with SDHAF1.</text>
</comment>
<protein>
    <recommendedName>
        <fullName evidence="6">Succinate dehydrogenase assembly factor 3</fullName>
        <shortName evidence="6">SDH assembly factor 3</shortName>
        <shortName evidence="6">SDHAF3</shortName>
    </recommendedName>
</protein>
<sequence length="121" mass="13894">MSNAAHVSRVRSLYKAILRLHRGMPVELQALGDQYVKEEFRRHKSAEPKDVGPFMLEWTAYYATLAKQLAAKTQKQSYGKNLDNRQLDAFNDEQIGQIFELYQESKKPIDPENPLGEAPTK</sequence>
<dbReference type="InterPro" id="IPR008381">
    <property type="entry name" value="SDHAF3/Sdh7"/>
</dbReference>
<evidence type="ECO:0000256" key="6">
    <source>
        <dbReference type="RuleBase" id="RU368039"/>
    </source>
</evidence>
<evidence type="ECO:0000313" key="8">
    <source>
        <dbReference type="EMBL" id="CAH1776146.1"/>
    </source>
</evidence>
<name>A0A8S4N4J4_OWEFU</name>
<organism evidence="8 9">
    <name type="scientific">Owenia fusiformis</name>
    <name type="common">Polychaete worm</name>
    <dbReference type="NCBI Taxonomy" id="6347"/>
    <lineage>
        <taxon>Eukaryota</taxon>
        <taxon>Metazoa</taxon>
        <taxon>Spiralia</taxon>
        <taxon>Lophotrochozoa</taxon>
        <taxon>Annelida</taxon>
        <taxon>Polychaeta</taxon>
        <taxon>Sedentaria</taxon>
        <taxon>Canalipalpata</taxon>
        <taxon>Sabellida</taxon>
        <taxon>Oweniida</taxon>
        <taxon>Oweniidae</taxon>
        <taxon>Owenia</taxon>
    </lineage>
</organism>
<dbReference type="GO" id="GO:0005758">
    <property type="term" value="C:mitochondrial intermembrane space"/>
    <property type="evidence" value="ECO:0007669"/>
    <property type="project" value="TreeGrafter"/>
</dbReference>
<keyword evidence="4 6" id="KW-0496">Mitochondrion</keyword>
<evidence type="ECO:0000256" key="1">
    <source>
        <dbReference type="ARBA" id="ARBA00004305"/>
    </source>
</evidence>
<keyword evidence="3" id="KW-0809">Transit peptide</keyword>
<dbReference type="GO" id="GO:0006105">
    <property type="term" value="P:succinate metabolic process"/>
    <property type="evidence" value="ECO:0007669"/>
    <property type="project" value="TreeGrafter"/>
</dbReference>
<accession>A0A8S4N4J4</accession>
<reference evidence="8" key="1">
    <citation type="submission" date="2022-03" db="EMBL/GenBank/DDBJ databases">
        <authorList>
            <person name="Martin C."/>
        </authorList>
    </citation>
    <scope>NUCLEOTIDE SEQUENCE</scope>
</reference>
<comment type="caution">
    <text evidence="8">The sequence shown here is derived from an EMBL/GenBank/DDBJ whole genome shotgun (WGS) entry which is preliminary data.</text>
</comment>
<dbReference type="Proteomes" id="UP000749559">
    <property type="component" value="Unassembled WGS sequence"/>
</dbReference>
<evidence type="ECO:0000256" key="5">
    <source>
        <dbReference type="ARBA" id="ARBA00023186"/>
    </source>
</evidence>
<dbReference type="Pfam" id="PF13233">
    <property type="entry name" value="Complex1_LYR_2"/>
    <property type="match status" value="1"/>
</dbReference>
<dbReference type="PANTHER" id="PTHR13137">
    <property type="entry name" value="DC11 ACN9 HOMOLOG"/>
    <property type="match status" value="1"/>
</dbReference>
<evidence type="ECO:0000256" key="3">
    <source>
        <dbReference type="ARBA" id="ARBA00022946"/>
    </source>
</evidence>
<comment type="similarity">
    <text evidence="2 6">Belongs to the complex I LYR family. SDHAF3 subfamily.</text>
</comment>
<dbReference type="GO" id="GO:0034553">
    <property type="term" value="P:mitochondrial respiratory chain complex II assembly"/>
    <property type="evidence" value="ECO:0007669"/>
    <property type="project" value="UniProtKB-UniRule"/>
</dbReference>
<evidence type="ECO:0000313" key="9">
    <source>
        <dbReference type="Proteomes" id="UP000749559"/>
    </source>
</evidence>
<gene>
    <name evidence="8" type="ORF">OFUS_LOCUS3352</name>
</gene>
<dbReference type="CDD" id="cd20270">
    <property type="entry name" value="Complex1_LYR_SDHAF3_LYRM10"/>
    <property type="match status" value="1"/>
</dbReference>
<dbReference type="EMBL" id="CAIIXF020000001">
    <property type="protein sequence ID" value="CAH1776146.1"/>
    <property type="molecule type" value="Genomic_DNA"/>
</dbReference>
<feature type="region of interest" description="Disordered" evidence="7">
    <location>
        <begin position="102"/>
        <end position="121"/>
    </location>
</feature>
<keyword evidence="9" id="KW-1185">Reference proteome</keyword>
<comment type="subunit">
    <text evidence="6">Interacts with the iron-sulfur protein subunit within the SDH catalytic dimer.</text>
</comment>
<proteinExistence type="inferred from homology"/>
<evidence type="ECO:0000256" key="4">
    <source>
        <dbReference type="ARBA" id="ARBA00023128"/>
    </source>
</evidence>
<dbReference type="GO" id="GO:0005759">
    <property type="term" value="C:mitochondrial matrix"/>
    <property type="evidence" value="ECO:0007669"/>
    <property type="project" value="UniProtKB-SubCell"/>
</dbReference>
<comment type="subcellular location">
    <subcellularLocation>
        <location evidence="1 6">Mitochondrion matrix</location>
    </subcellularLocation>
</comment>
<dbReference type="AlphaFoldDB" id="A0A8S4N4J4"/>
<keyword evidence="5 6" id="KW-0143">Chaperone</keyword>
<evidence type="ECO:0000256" key="7">
    <source>
        <dbReference type="SAM" id="MobiDB-lite"/>
    </source>
</evidence>